<dbReference type="GO" id="GO:0008107">
    <property type="term" value="F:galactoside 2-alpha-L-fucosyltransferase activity"/>
    <property type="evidence" value="ECO:0007669"/>
    <property type="project" value="InterPro"/>
</dbReference>
<keyword evidence="1" id="KW-0328">Glycosyltransferase</keyword>
<dbReference type="Proteomes" id="UP000003165">
    <property type="component" value="Unassembled WGS sequence"/>
</dbReference>
<name>B9YZ85_9NEIS</name>
<evidence type="ECO:0000256" key="2">
    <source>
        <dbReference type="ARBA" id="ARBA00022679"/>
    </source>
</evidence>
<gene>
    <name evidence="3" type="ORF">FuraDRAFT_0420</name>
</gene>
<organism evidence="3 4">
    <name type="scientific">Pseudogulbenkiania ferrooxidans 2002</name>
    <dbReference type="NCBI Taxonomy" id="279714"/>
    <lineage>
        <taxon>Bacteria</taxon>
        <taxon>Pseudomonadati</taxon>
        <taxon>Pseudomonadota</taxon>
        <taxon>Betaproteobacteria</taxon>
        <taxon>Neisseriales</taxon>
        <taxon>Chromobacteriaceae</taxon>
        <taxon>Pseudogulbenkiania</taxon>
    </lineage>
</organism>
<dbReference type="GO" id="GO:0005975">
    <property type="term" value="P:carbohydrate metabolic process"/>
    <property type="evidence" value="ECO:0007669"/>
    <property type="project" value="InterPro"/>
</dbReference>
<dbReference type="AlphaFoldDB" id="B9YZ85"/>
<keyword evidence="4" id="KW-1185">Reference proteome</keyword>
<comment type="caution">
    <text evidence="3">The sequence shown here is derived from an EMBL/GenBank/DDBJ whole genome shotgun (WGS) entry which is preliminary data.</text>
</comment>
<dbReference type="CDD" id="cd11301">
    <property type="entry name" value="Fut1_Fut2_like"/>
    <property type="match status" value="1"/>
</dbReference>
<dbReference type="GO" id="GO:0016020">
    <property type="term" value="C:membrane"/>
    <property type="evidence" value="ECO:0007669"/>
    <property type="project" value="InterPro"/>
</dbReference>
<dbReference type="PANTHER" id="PTHR11927:SF9">
    <property type="entry name" value="L-FUCOSYLTRANSFERASE"/>
    <property type="match status" value="1"/>
</dbReference>
<evidence type="ECO:0000313" key="3">
    <source>
        <dbReference type="EMBL" id="EEG10438.1"/>
    </source>
</evidence>
<accession>B9YZ85</accession>
<evidence type="ECO:0000256" key="1">
    <source>
        <dbReference type="ARBA" id="ARBA00022676"/>
    </source>
</evidence>
<proteinExistence type="predicted"/>
<dbReference type="Pfam" id="PF01531">
    <property type="entry name" value="Glyco_transf_11"/>
    <property type="match status" value="1"/>
</dbReference>
<dbReference type="PANTHER" id="PTHR11927">
    <property type="entry name" value="GALACTOSIDE 2-L-FUCOSYLTRANSFERASE"/>
    <property type="match status" value="1"/>
</dbReference>
<sequence length="294" mass="34341">MIIVRLMGGMGNQLFQYATAFALSKRKSEPLVLDTRFFDHYTLHGGYKLDHFNISARILSKEEESLYPNWQANLLLRYPIIDRAFKKWHVERQFTYQDRIYRMKRGQALLGYWQSELYFQEYRKEISAEFTLKEQSSVTAQQISVAMQGGNSVAVHIRRGDYLSNPSALRTHGICSLGYYNHAMSLLNERINDAQFYIFSDDIAWAKENIKIGKTSKNLIFIEGESVETDFWLMTQSKHHIIANSTFSWWGAWLANNTDEQLVICPSPWFDDKNLSETDLIPKSWIRLNKDLPV</sequence>
<dbReference type="EMBL" id="ACIS01000001">
    <property type="protein sequence ID" value="EEG10438.1"/>
    <property type="molecule type" value="Genomic_DNA"/>
</dbReference>
<evidence type="ECO:0000313" key="4">
    <source>
        <dbReference type="Proteomes" id="UP000003165"/>
    </source>
</evidence>
<dbReference type="RefSeq" id="WP_008952440.1">
    <property type="nucleotide sequence ID" value="NZ_ACIS01000001.1"/>
</dbReference>
<dbReference type="InterPro" id="IPR002516">
    <property type="entry name" value="Glyco_trans_11"/>
</dbReference>
<dbReference type="eggNOG" id="ENOG502ZC3Y">
    <property type="taxonomic scope" value="Bacteria"/>
</dbReference>
<protein>
    <submittedName>
        <fullName evidence="3">Glycosyl transferase family 11</fullName>
    </submittedName>
</protein>
<reference evidence="3 4" key="1">
    <citation type="submission" date="2009-02" db="EMBL/GenBank/DDBJ databases">
        <title>Sequencing of the draft genome and assembly of Lutiella nitroferrum 2002.</title>
        <authorList>
            <consortium name="US DOE Joint Genome Institute (JGI-PGF)"/>
            <person name="Lucas S."/>
            <person name="Copeland A."/>
            <person name="Lapidus A."/>
            <person name="Glavina del Rio T."/>
            <person name="Tice H."/>
            <person name="Bruce D."/>
            <person name="Goodwin L."/>
            <person name="Pitluck S."/>
            <person name="Larimer F."/>
            <person name="Land M.L."/>
            <person name="Hauser L."/>
            <person name="Coates J.D."/>
        </authorList>
    </citation>
    <scope>NUCLEOTIDE SEQUENCE [LARGE SCALE GENOMIC DNA]</scope>
    <source>
        <strain evidence="3 4">2002</strain>
    </source>
</reference>
<keyword evidence="2 3" id="KW-0808">Transferase</keyword>